<comment type="caution">
    <text evidence="3">The sequence shown here is derived from an EMBL/GenBank/DDBJ whole genome shotgun (WGS) entry which is preliminary data.</text>
</comment>
<dbReference type="PANTHER" id="PTHR38781:SF1">
    <property type="entry name" value="ANTITOXIN DINJ-RELATED"/>
    <property type="match status" value="1"/>
</dbReference>
<reference evidence="3 4" key="1">
    <citation type="journal article" date="2015" name="Genome Announc.">
        <title>Expanding the biotechnology potential of lactobacilli through comparative genomics of 213 strains and associated genera.</title>
        <authorList>
            <person name="Sun Z."/>
            <person name="Harris H.M."/>
            <person name="McCann A."/>
            <person name="Guo C."/>
            <person name="Argimon S."/>
            <person name="Zhang W."/>
            <person name="Yang X."/>
            <person name="Jeffery I.B."/>
            <person name="Cooney J.C."/>
            <person name="Kagawa T.F."/>
            <person name="Liu W."/>
            <person name="Song Y."/>
            <person name="Salvetti E."/>
            <person name="Wrobel A."/>
            <person name="Rasinkangas P."/>
            <person name="Parkhill J."/>
            <person name="Rea M.C."/>
            <person name="O'Sullivan O."/>
            <person name="Ritari J."/>
            <person name="Douillard F.P."/>
            <person name="Paul Ross R."/>
            <person name="Yang R."/>
            <person name="Briner A.E."/>
            <person name="Felis G.E."/>
            <person name="de Vos W.M."/>
            <person name="Barrangou R."/>
            <person name="Klaenhammer T.R."/>
            <person name="Caufield P.W."/>
            <person name="Cui Y."/>
            <person name="Zhang H."/>
            <person name="O'Toole P.W."/>
        </authorList>
    </citation>
    <scope>NUCLEOTIDE SEQUENCE [LARGE SCALE GENOMIC DNA]</scope>
    <source>
        <strain evidence="3 4">DSM 14421</strain>
    </source>
</reference>
<keyword evidence="2" id="KW-1277">Toxin-antitoxin system</keyword>
<dbReference type="PANTHER" id="PTHR38781">
    <property type="entry name" value="ANTITOXIN DINJ-RELATED"/>
    <property type="match status" value="1"/>
</dbReference>
<organism evidence="3 4">
    <name type="scientific">Lentilactobacillus diolivorans DSM 14421</name>
    <dbReference type="NCBI Taxonomy" id="1423739"/>
    <lineage>
        <taxon>Bacteria</taxon>
        <taxon>Bacillati</taxon>
        <taxon>Bacillota</taxon>
        <taxon>Bacilli</taxon>
        <taxon>Lactobacillales</taxon>
        <taxon>Lactobacillaceae</taxon>
        <taxon>Lentilactobacillus</taxon>
    </lineage>
</organism>
<protein>
    <recommendedName>
        <fullName evidence="5">Addiction module antitoxin, RelB DinJ family</fullName>
    </recommendedName>
</protein>
<evidence type="ECO:0000313" key="4">
    <source>
        <dbReference type="Proteomes" id="UP000052013"/>
    </source>
</evidence>
<evidence type="ECO:0000256" key="1">
    <source>
        <dbReference type="ARBA" id="ARBA00010562"/>
    </source>
</evidence>
<dbReference type="Gene3D" id="1.10.1220.10">
    <property type="entry name" value="Met repressor-like"/>
    <property type="match status" value="1"/>
</dbReference>
<accession>A0A0R1SD00</accession>
<evidence type="ECO:0008006" key="5">
    <source>
        <dbReference type="Google" id="ProtNLM"/>
    </source>
</evidence>
<dbReference type="GO" id="GO:0006351">
    <property type="term" value="P:DNA-templated transcription"/>
    <property type="evidence" value="ECO:0007669"/>
    <property type="project" value="TreeGrafter"/>
</dbReference>
<dbReference type="InterPro" id="IPR013321">
    <property type="entry name" value="Arc_rbn_hlx_hlx"/>
</dbReference>
<dbReference type="EMBL" id="AZEY01000098">
    <property type="protein sequence ID" value="KRL64149.1"/>
    <property type="molecule type" value="Genomic_DNA"/>
</dbReference>
<dbReference type="PATRIC" id="fig|1423739.3.peg.1487"/>
<proteinExistence type="inferred from homology"/>
<evidence type="ECO:0000256" key="2">
    <source>
        <dbReference type="ARBA" id="ARBA00022649"/>
    </source>
</evidence>
<name>A0A0R1SD00_9LACO</name>
<dbReference type="GO" id="GO:0006355">
    <property type="term" value="P:regulation of DNA-templated transcription"/>
    <property type="evidence" value="ECO:0007669"/>
    <property type="project" value="InterPro"/>
</dbReference>
<dbReference type="STRING" id="1423739.FC85_GL001422"/>
<comment type="similarity">
    <text evidence="1">Belongs to the RelB/DinJ antitoxin family.</text>
</comment>
<dbReference type="NCBIfam" id="TIGR02384">
    <property type="entry name" value="RelB_DinJ"/>
    <property type="match status" value="1"/>
</dbReference>
<dbReference type="AlphaFoldDB" id="A0A0R1SD00"/>
<gene>
    <name evidence="3" type="ORF">FC85_GL001422</name>
</gene>
<dbReference type="InterPro" id="IPR007337">
    <property type="entry name" value="RelB/DinJ"/>
</dbReference>
<dbReference type="Proteomes" id="UP000052013">
    <property type="component" value="Unassembled WGS sequence"/>
</dbReference>
<evidence type="ECO:0000313" key="3">
    <source>
        <dbReference type="EMBL" id="KRL64149.1"/>
    </source>
</evidence>
<dbReference type="Pfam" id="PF04221">
    <property type="entry name" value="RelB"/>
    <property type="match status" value="1"/>
</dbReference>
<sequence length="99" mass="11398">MDPKPQKQEPNQLIQIRINQTVANQAEDIFNKVGLTPTAAINAFYRKVISTGGIPFDLTPNQDDKDAYEIQQLSKNTPVERLDTPQKIEDWFNDPRHDY</sequence>